<dbReference type="OrthoDB" id="9799092at2"/>
<dbReference type="EMBL" id="FZOY01000002">
    <property type="protein sequence ID" value="SNS45207.1"/>
    <property type="molecule type" value="Genomic_DNA"/>
</dbReference>
<keyword evidence="2" id="KW-1185">Reference proteome</keyword>
<dbReference type="GO" id="GO:0016740">
    <property type="term" value="F:transferase activity"/>
    <property type="evidence" value="ECO:0007669"/>
    <property type="project" value="UniProtKB-KW"/>
</dbReference>
<evidence type="ECO:0000313" key="2">
    <source>
        <dbReference type="Proteomes" id="UP000198426"/>
    </source>
</evidence>
<sequence>MTVEIAPHDPAWAWLAEGEAERWSAALGPALVALHHIGSTSVDRLAAKPIIDLLPEIAPGTDPDSLRPAIEALGYEWMGEYGLPGRRYCRRNDPRTGRRLFHAHCWLSGSPEIRRHLAFRDALRADPLLATAYESRKRHCASLHAEDHAAYGACKATWIDTAEARALEGLE</sequence>
<dbReference type="RefSeq" id="WP_089231956.1">
    <property type="nucleotide sequence ID" value="NZ_FZOY01000002.1"/>
</dbReference>
<dbReference type="PANTHER" id="PTHR34822">
    <property type="entry name" value="GRPB DOMAIN PROTEIN (AFU_ORTHOLOGUE AFUA_1G01530)"/>
    <property type="match status" value="1"/>
</dbReference>
<dbReference type="Gene3D" id="3.30.460.10">
    <property type="entry name" value="Beta Polymerase, domain 2"/>
    <property type="match status" value="1"/>
</dbReference>
<dbReference type="InterPro" id="IPR007344">
    <property type="entry name" value="GrpB/CoaE"/>
</dbReference>
<accession>A0A239EKR5</accession>
<organism evidence="1 2">
    <name type="scientific">Tropicimonas sediminicola</name>
    <dbReference type="NCBI Taxonomy" id="1031541"/>
    <lineage>
        <taxon>Bacteria</taxon>
        <taxon>Pseudomonadati</taxon>
        <taxon>Pseudomonadota</taxon>
        <taxon>Alphaproteobacteria</taxon>
        <taxon>Rhodobacterales</taxon>
        <taxon>Roseobacteraceae</taxon>
        <taxon>Tropicimonas</taxon>
    </lineage>
</organism>
<name>A0A239EKR5_9RHOB</name>
<reference evidence="1 2" key="1">
    <citation type="submission" date="2017-06" db="EMBL/GenBank/DDBJ databases">
        <authorList>
            <person name="Kim H.J."/>
            <person name="Triplett B.A."/>
        </authorList>
    </citation>
    <scope>NUCLEOTIDE SEQUENCE [LARGE SCALE GENOMIC DNA]</scope>
    <source>
        <strain evidence="1 2">DSM 29339</strain>
    </source>
</reference>
<protein>
    <submittedName>
        <fullName evidence="1">GrpB domain, predicted nucleotidyltransferase, UPF0157 family</fullName>
    </submittedName>
</protein>
<keyword evidence="1" id="KW-0808">Transferase</keyword>
<dbReference type="Proteomes" id="UP000198426">
    <property type="component" value="Unassembled WGS sequence"/>
</dbReference>
<gene>
    <name evidence="1" type="ORF">SAMN05421757_102206</name>
</gene>
<evidence type="ECO:0000313" key="1">
    <source>
        <dbReference type="EMBL" id="SNS45207.1"/>
    </source>
</evidence>
<dbReference type="AlphaFoldDB" id="A0A239EKR5"/>
<proteinExistence type="predicted"/>
<dbReference type="PANTHER" id="PTHR34822:SF1">
    <property type="entry name" value="GRPB FAMILY PROTEIN"/>
    <property type="match status" value="1"/>
</dbReference>
<dbReference type="Pfam" id="PF04229">
    <property type="entry name" value="GrpB"/>
    <property type="match status" value="1"/>
</dbReference>
<dbReference type="InterPro" id="IPR043519">
    <property type="entry name" value="NT_sf"/>
</dbReference>
<dbReference type="SUPFAM" id="SSF81301">
    <property type="entry name" value="Nucleotidyltransferase"/>
    <property type="match status" value="1"/>
</dbReference>